<organism evidence="1 2">
    <name type="scientific">Nocardia cyriacigeorgica</name>
    <dbReference type="NCBI Taxonomy" id="135487"/>
    <lineage>
        <taxon>Bacteria</taxon>
        <taxon>Bacillati</taxon>
        <taxon>Actinomycetota</taxon>
        <taxon>Actinomycetes</taxon>
        <taxon>Mycobacteriales</taxon>
        <taxon>Nocardiaceae</taxon>
        <taxon>Nocardia</taxon>
    </lineage>
</organism>
<dbReference type="EMBL" id="JAAGVB010000090">
    <property type="protein sequence ID" value="NEW36662.1"/>
    <property type="molecule type" value="Genomic_DNA"/>
</dbReference>
<gene>
    <name evidence="1" type="ORF">GV791_29490</name>
</gene>
<proteinExistence type="predicted"/>
<dbReference type="AlphaFoldDB" id="A0A6P1CY11"/>
<dbReference type="Proteomes" id="UP000471166">
    <property type="component" value="Unassembled WGS sequence"/>
</dbReference>
<comment type="caution">
    <text evidence="1">The sequence shown here is derived from an EMBL/GenBank/DDBJ whole genome shotgun (WGS) entry which is preliminary data.</text>
</comment>
<name>A0A6P1CY11_9NOCA</name>
<protein>
    <submittedName>
        <fullName evidence="1">Uncharacterized protein</fullName>
    </submittedName>
</protein>
<evidence type="ECO:0000313" key="1">
    <source>
        <dbReference type="EMBL" id="NEW36662.1"/>
    </source>
</evidence>
<evidence type="ECO:0000313" key="2">
    <source>
        <dbReference type="Proteomes" id="UP000471166"/>
    </source>
</evidence>
<accession>A0A6P1CY11</accession>
<dbReference type="RefSeq" id="WP_163848202.1">
    <property type="nucleotide sequence ID" value="NZ_CP107969.1"/>
</dbReference>
<sequence length="60" mass="6501">MRKTKITHVSAADDSVIDLRSRRRCQLERGGLDPVAVAINLLAETGPAPGWETDLDGWAA</sequence>
<reference evidence="1 2" key="1">
    <citation type="submission" date="2020-01" db="EMBL/GenBank/DDBJ databases">
        <title>Genetics and antimicrobial susceptibilities of Nocardia species isolated from the soil; a comparison with species isolated from humans.</title>
        <authorList>
            <person name="Carrasco G."/>
            <person name="Monzon S."/>
            <person name="Sansegundo M."/>
            <person name="Garcia E."/>
            <person name="Garrido N."/>
            <person name="Medina M.J."/>
            <person name="Villalon P."/>
            <person name="Ramirez-Arocha A.C."/>
            <person name="Jimenez P."/>
            <person name="Cuesta I."/>
            <person name="Valdezate S."/>
        </authorList>
    </citation>
    <scope>NUCLEOTIDE SEQUENCE [LARGE SCALE GENOMIC DNA]</scope>
    <source>
        <strain evidence="1 2">CNM20110626</strain>
    </source>
</reference>